<keyword evidence="8 20" id="KW-0489">Methyltransferase</keyword>
<dbReference type="Gene3D" id="3.20.20.330">
    <property type="entry name" value="Homocysteine-binding-like domain"/>
    <property type="match status" value="1"/>
</dbReference>
<dbReference type="PANTHER" id="PTHR45833:SF1">
    <property type="entry name" value="METHIONINE SYNTHASE"/>
    <property type="match status" value="1"/>
</dbReference>
<sequence>MSVRDQLNAIAKERIIIMDGAMGSTIQALQLKEENFRGKRFSSHPAPLKGCNDLLCLTMPDVISGIHEAYLEAGADIIETCSFNSTSISLADYGLENLAYEISAAEASVARKSADKYSSSGKPRFVAGSIGPTARGASLYPDINDPSRRSILWDELEAAYYDNARGLLDGGADILIVETVFDTLNAKAALFAISRLLKERNIDVPVMVSATVSGDLLSSTNPSSSSNPSSFSKPRGKLLSGQSLDAFYASVRHINPWAVGLNCSLNAEKLKPFVRALSEIADCYVCACPNAGLPDQLGYYEETPDNMSANIEEYFKEGLVNIIGGCCGSAPPHIIEIAKKAASYKPRTLPTCKYSQHTFFCGLEPLFIQDNTIQFSETADEFLSLSGRGEYEDAVDAARDMIDNGETIVNVKTNNKETLSGFLDFALMNPYVAKVPFLLTVLIWKLYRPV</sequence>
<evidence type="ECO:0000256" key="8">
    <source>
        <dbReference type="ARBA" id="ARBA00022603"/>
    </source>
</evidence>
<evidence type="ECO:0000256" key="12">
    <source>
        <dbReference type="ARBA" id="ARBA00022691"/>
    </source>
</evidence>
<evidence type="ECO:0000256" key="3">
    <source>
        <dbReference type="ARBA" id="ARBA00001956"/>
    </source>
</evidence>
<comment type="catalytic activity">
    <reaction evidence="1">
        <text>(6S)-5-methyl-5,6,7,8-tetrahydrofolate + L-homocysteine = (6S)-5,6,7,8-tetrahydrofolate + L-methionine</text>
        <dbReference type="Rhea" id="RHEA:11172"/>
        <dbReference type="ChEBI" id="CHEBI:18608"/>
        <dbReference type="ChEBI" id="CHEBI:57453"/>
        <dbReference type="ChEBI" id="CHEBI:57844"/>
        <dbReference type="ChEBI" id="CHEBI:58199"/>
        <dbReference type="EC" id="2.1.1.13"/>
    </reaction>
</comment>
<dbReference type="Pfam" id="PF02574">
    <property type="entry name" value="S-methyl_trans"/>
    <property type="match status" value="1"/>
</dbReference>
<evidence type="ECO:0000256" key="6">
    <source>
        <dbReference type="ARBA" id="ARBA00012032"/>
    </source>
</evidence>
<dbReference type="GO" id="GO:0008705">
    <property type="term" value="F:methionine synthase activity"/>
    <property type="evidence" value="ECO:0007669"/>
    <property type="project" value="UniProtKB-EC"/>
</dbReference>
<evidence type="ECO:0000256" key="14">
    <source>
        <dbReference type="ARBA" id="ARBA00022833"/>
    </source>
</evidence>
<organism evidence="20">
    <name type="scientific">uncultured bacterium contig00004</name>
    <dbReference type="NCBI Taxonomy" id="1181496"/>
    <lineage>
        <taxon>Bacteria</taxon>
        <taxon>environmental samples</taxon>
    </lineage>
</organism>
<evidence type="ECO:0000256" key="10">
    <source>
        <dbReference type="ARBA" id="ARBA00022628"/>
    </source>
</evidence>
<evidence type="ECO:0000313" key="20">
    <source>
        <dbReference type="EMBL" id="AGS51530.1"/>
    </source>
</evidence>
<reference evidence="20" key="1">
    <citation type="submission" date="2012-03" db="EMBL/GenBank/DDBJ databases">
        <title>Functional metagenomics reveals considerable lignocellulase gene clusters in the gut microbiome of a wood-feeding higher termite.</title>
        <authorList>
            <person name="Liu N."/>
        </authorList>
    </citation>
    <scope>NUCLEOTIDE SEQUENCE</scope>
</reference>
<comment type="cofactor">
    <cofactor evidence="2">
        <name>Zn(2+)</name>
        <dbReference type="ChEBI" id="CHEBI:29105"/>
    </cofactor>
</comment>
<name>A0A806KJE4_9BACT</name>
<dbReference type="GO" id="GO:0031419">
    <property type="term" value="F:cobalamin binding"/>
    <property type="evidence" value="ECO:0007669"/>
    <property type="project" value="UniProtKB-KW"/>
</dbReference>
<dbReference type="EMBL" id="JQ844164">
    <property type="protein sequence ID" value="AGS51530.1"/>
    <property type="molecule type" value="Genomic_DNA"/>
</dbReference>
<keyword evidence="16" id="KW-0170">Cobalt</keyword>
<evidence type="ECO:0000256" key="7">
    <source>
        <dbReference type="ARBA" id="ARBA00013998"/>
    </source>
</evidence>
<protein>
    <recommendedName>
        <fullName evidence="7">Methionine synthase</fullName>
        <ecNumber evidence="6">2.1.1.13</ecNumber>
    </recommendedName>
    <alternativeName>
        <fullName evidence="18">5-methyltetrahydrofolate--homocysteine methyltransferase</fullName>
    </alternativeName>
</protein>
<keyword evidence="14" id="KW-0862">Zinc</keyword>
<keyword evidence="11 20" id="KW-0808">Transferase</keyword>
<dbReference type="InterPro" id="IPR036589">
    <property type="entry name" value="HCY_dom_sf"/>
</dbReference>
<feature type="domain" description="Hcy-binding" evidence="19">
    <location>
        <begin position="16"/>
        <end position="340"/>
    </location>
</feature>
<evidence type="ECO:0000256" key="18">
    <source>
        <dbReference type="ARBA" id="ARBA00031040"/>
    </source>
</evidence>
<comment type="function">
    <text evidence="17">Catalyzes the transfer of a methyl group from methyl-cobalamin to homocysteine, yielding enzyme-bound cob(I)alamin and methionine. Subsequently, remethylates the cofactor using methyltetrahydrofolate.</text>
</comment>
<evidence type="ECO:0000256" key="9">
    <source>
        <dbReference type="ARBA" id="ARBA00022605"/>
    </source>
</evidence>
<dbReference type="InterPro" id="IPR003726">
    <property type="entry name" value="HCY_dom"/>
</dbReference>
<keyword evidence="10" id="KW-0846">Cobalamin</keyword>
<dbReference type="GO" id="GO:0005829">
    <property type="term" value="C:cytosol"/>
    <property type="evidence" value="ECO:0007669"/>
    <property type="project" value="TreeGrafter"/>
</dbReference>
<keyword evidence="9" id="KW-0028">Amino-acid biosynthesis</keyword>
<evidence type="ECO:0000256" key="13">
    <source>
        <dbReference type="ARBA" id="ARBA00022723"/>
    </source>
</evidence>
<keyword evidence="12" id="KW-0949">S-adenosyl-L-methionine</keyword>
<evidence type="ECO:0000256" key="4">
    <source>
        <dbReference type="ARBA" id="ARBA00005178"/>
    </source>
</evidence>
<accession>A0A806KJE4</accession>
<dbReference type="AlphaFoldDB" id="A0A806KJE4"/>
<comment type="pathway">
    <text evidence="4">Amino-acid biosynthesis; L-methionine biosynthesis via de novo pathway; L-methionine from L-homocysteine (MetH route): step 1/1.</text>
</comment>
<evidence type="ECO:0000256" key="11">
    <source>
        <dbReference type="ARBA" id="ARBA00022679"/>
    </source>
</evidence>
<dbReference type="FunFam" id="3.20.20.330:FF:000001">
    <property type="entry name" value="Methionine synthase"/>
    <property type="match status" value="1"/>
</dbReference>
<proteinExistence type="inferred from homology"/>
<evidence type="ECO:0000256" key="15">
    <source>
        <dbReference type="ARBA" id="ARBA00023167"/>
    </source>
</evidence>
<comment type="cofactor">
    <cofactor evidence="3">
        <name>methylcob(III)alamin</name>
        <dbReference type="ChEBI" id="CHEBI:28115"/>
    </cofactor>
</comment>
<dbReference type="SUPFAM" id="SSF82282">
    <property type="entry name" value="Homocysteine S-methyltransferase"/>
    <property type="match status" value="1"/>
</dbReference>
<dbReference type="EC" id="2.1.1.13" evidence="6"/>
<dbReference type="GO" id="GO:0046653">
    <property type="term" value="P:tetrahydrofolate metabolic process"/>
    <property type="evidence" value="ECO:0007669"/>
    <property type="project" value="TreeGrafter"/>
</dbReference>
<evidence type="ECO:0000256" key="5">
    <source>
        <dbReference type="ARBA" id="ARBA00010398"/>
    </source>
</evidence>
<evidence type="ECO:0000256" key="17">
    <source>
        <dbReference type="ARBA" id="ARBA00025552"/>
    </source>
</evidence>
<evidence type="ECO:0000256" key="1">
    <source>
        <dbReference type="ARBA" id="ARBA00001700"/>
    </source>
</evidence>
<comment type="similarity">
    <text evidence="5">Belongs to the vitamin-B12 dependent methionine synthase family.</text>
</comment>
<dbReference type="GO" id="GO:0050667">
    <property type="term" value="P:homocysteine metabolic process"/>
    <property type="evidence" value="ECO:0007669"/>
    <property type="project" value="TreeGrafter"/>
</dbReference>
<dbReference type="PANTHER" id="PTHR45833">
    <property type="entry name" value="METHIONINE SYNTHASE"/>
    <property type="match status" value="1"/>
</dbReference>
<evidence type="ECO:0000256" key="16">
    <source>
        <dbReference type="ARBA" id="ARBA00023285"/>
    </source>
</evidence>
<evidence type="ECO:0000259" key="19">
    <source>
        <dbReference type="Pfam" id="PF02574"/>
    </source>
</evidence>
<dbReference type="GO" id="GO:0032259">
    <property type="term" value="P:methylation"/>
    <property type="evidence" value="ECO:0007669"/>
    <property type="project" value="UniProtKB-KW"/>
</dbReference>
<keyword evidence="15" id="KW-0486">Methionine biosynthesis</keyword>
<keyword evidence="13" id="KW-0479">Metal-binding</keyword>
<dbReference type="GO" id="GO:0046872">
    <property type="term" value="F:metal ion binding"/>
    <property type="evidence" value="ECO:0007669"/>
    <property type="project" value="UniProtKB-KW"/>
</dbReference>
<dbReference type="InterPro" id="IPR050554">
    <property type="entry name" value="Met_Synthase/Corrinoid"/>
</dbReference>
<evidence type="ECO:0000256" key="2">
    <source>
        <dbReference type="ARBA" id="ARBA00001947"/>
    </source>
</evidence>